<dbReference type="Pfam" id="PF06477">
    <property type="entry name" value="DUF1091"/>
    <property type="match status" value="1"/>
</dbReference>
<dbReference type="SMART" id="SM00697">
    <property type="entry name" value="DM8"/>
    <property type="match status" value="1"/>
</dbReference>
<keyword evidence="2" id="KW-1185">Reference proteome</keyword>
<gene>
    <name evidence="1" type="primary">Dwil\GK27041</name>
    <name evidence="1" type="ORF">Dwil_GK27041</name>
</gene>
<accession>A0A0Q9WVB0</accession>
<sequence length="161" mass="18780">MVHSKFEFTNIKCENLDKLFGGFEYCYLKSINRTYKYASLKVNLFQIPITNFSVNLAVLKWSNGYRPFVYNFTTDGCKFLGNVNARNPVGKYFFDFISPYANVNHKCPFNHDIILDKVPISHMDYQLTKLIPFPKADYLFESTWFAYGITRGIVKIYGKLS</sequence>
<dbReference type="AlphaFoldDB" id="A0A0Q9WVB0"/>
<name>A0A0Q9WVB0_DROWI</name>
<dbReference type="PANTHER" id="PTHR20898:SF0">
    <property type="entry name" value="DAEDALUS ON 3-RELATED"/>
    <property type="match status" value="1"/>
</dbReference>
<dbReference type="InParanoid" id="A0A0Q9WVB0"/>
<dbReference type="PANTHER" id="PTHR20898">
    <property type="entry name" value="DAEDALUS ON 3-RELATED-RELATED"/>
    <property type="match status" value="1"/>
</dbReference>
<protein>
    <submittedName>
        <fullName evidence="1">Uncharacterized protein</fullName>
    </submittedName>
</protein>
<dbReference type="OrthoDB" id="7840513at2759"/>
<organism evidence="1 2">
    <name type="scientific">Drosophila willistoni</name>
    <name type="common">Fruit fly</name>
    <dbReference type="NCBI Taxonomy" id="7260"/>
    <lineage>
        <taxon>Eukaryota</taxon>
        <taxon>Metazoa</taxon>
        <taxon>Ecdysozoa</taxon>
        <taxon>Arthropoda</taxon>
        <taxon>Hexapoda</taxon>
        <taxon>Insecta</taxon>
        <taxon>Pterygota</taxon>
        <taxon>Neoptera</taxon>
        <taxon>Endopterygota</taxon>
        <taxon>Diptera</taxon>
        <taxon>Brachycera</taxon>
        <taxon>Muscomorpha</taxon>
        <taxon>Ephydroidea</taxon>
        <taxon>Drosophilidae</taxon>
        <taxon>Drosophila</taxon>
        <taxon>Sophophora</taxon>
    </lineage>
</organism>
<dbReference type="InterPro" id="IPR010512">
    <property type="entry name" value="DUF1091"/>
</dbReference>
<reference evidence="1 2" key="1">
    <citation type="journal article" date="2007" name="Nature">
        <title>Evolution of genes and genomes on the Drosophila phylogeny.</title>
        <authorList>
            <consortium name="Drosophila 12 Genomes Consortium"/>
            <person name="Clark A.G."/>
            <person name="Eisen M.B."/>
            <person name="Smith D.R."/>
            <person name="Bergman C.M."/>
            <person name="Oliver B."/>
            <person name="Markow T.A."/>
            <person name="Kaufman T.C."/>
            <person name="Kellis M."/>
            <person name="Gelbart W."/>
            <person name="Iyer V.N."/>
            <person name="Pollard D.A."/>
            <person name="Sackton T.B."/>
            <person name="Larracuente A.M."/>
            <person name="Singh N.D."/>
            <person name="Abad J.P."/>
            <person name="Abt D.N."/>
            <person name="Adryan B."/>
            <person name="Aguade M."/>
            <person name="Akashi H."/>
            <person name="Anderson W.W."/>
            <person name="Aquadro C.F."/>
            <person name="Ardell D.H."/>
            <person name="Arguello R."/>
            <person name="Artieri C.G."/>
            <person name="Barbash D.A."/>
            <person name="Barker D."/>
            <person name="Barsanti P."/>
            <person name="Batterham P."/>
            <person name="Batzoglou S."/>
            <person name="Begun D."/>
            <person name="Bhutkar A."/>
            <person name="Blanco E."/>
            <person name="Bosak S.A."/>
            <person name="Bradley R.K."/>
            <person name="Brand A.D."/>
            <person name="Brent M.R."/>
            <person name="Brooks A.N."/>
            <person name="Brown R.H."/>
            <person name="Butlin R.K."/>
            <person name="Caggese C."/>
            <person name="Calvi B.R."/>
            <person name="Bernardo de Carvalho A."/>
            <person name="Caspi A."/>
            <person name="Castrezana S."/>
            <person name="Celniker S.E."/>
            <person name="Chang J.L."/>
            <person name="Chapple C."/>
            <person name="Chatterji S."/>
            <person name="Chinwalla A."/>
            <person name="Civetta A."/>
            <person name="Clifton S.W."/>
            <person name="Comeron J.M."/>
            <person name="Costello J.C."/>
            <person name="Coyne J.A."/>
            <person name="Daub J."/>
            <person name="David R.G."/>
            <person name="Delcher A.L."/>
            <person name="Delehaunty K."/>
            <person name="Do C.B."/>
            <person name="Ebling H."/>
            <person name="Edwards K."/>
            <person name="Eickbush T."/>
            <person name="Evans J.D."/>
            <person name="Filipski A."/>
            <person name="Findeiss S."/>
            <person name="Freyhult E."/>
            <person name="Fulton L."/>
            <person name="Fulton R."/>
            <person name="Garcia A.C."/>
            <person name="Gardiner A."/>
            <person name="Garfield D.A."/>
            <person name="Garvin B.E."/>
            <person name="Gibson G."/>
            <person name="Gilbert D."/>
            <person name="Gnerre S."/>
            <person name="Godfrey J."/>
            <person name="Good R."/>
            <person name="Gotea V."/>
            <person name="Gravely B."/>
            <person name="Greenberg A.J."/>
            <person name="Griffiths-Jones S."/>
            <person name="Gross S."/>
            <person name="Guigo R."/>
            <person name="Gustafson E.A."/>
            <person name="Haerty W."/>
            <person name="Hahn M.W."/>
            <person name="Halligan D.L."/>
            <person name="Halpern A.L."/>
            <person name="Halter G.M."/>
            <person name="Han M.V."/>
            <person name="Heger A."/>
            <person name="Hillier L."/>
            <person name="Hinrichs A.S."/>
            <person name="Holmes I."/>
            <person name="Hoskins R.A."/>
            <person name="Hubisz M.J."/>
            <person name="Hultmark D."/>
            <person name="Huntley M.A."/>
            <person name="Jaffe D.B."/>
            <person name="Jagadeeshan S."/>
            <person name="Jeck W.R."/>
            <person name="Johnson J."/>
            <person name="Jones C.D."/>
            <person name="Jordan W.C."/>
            <person name="Karpen G.H."/>
            <person name="Kataoka E."/>
            <person name="Keightley P.D."/>
            <person name="Kheradpour P."/>
            <person name="Kirkness E.F."/>
            <person name="Koerich L.B."/>
            <person name="Kristiansen K."/>
            <person name="Kudrna D."/>
            <person name="Kulathinal R.J."/>
            <person name="Kumar S."/>
            <person name="Kwok R."/>
            <person name="Lander E."/>
            <person name="Langley C.H."/>
            <person name="Lapoint R."/>
            <person name="Lazzaro B.P."/>
            <person name="Lee S.J."/>
            <person name="Levesque L."/>
            <person name="Li R."/>
            <person name="Lin C.F."/>
            <person name="Lin M.F."/>
            <person name="Lindblad-Toh K."/>
            <person name="Llopart A."/>
            <person name="Long M."/>
            <person name="Low L."/>
            <person name="Lozovsky E."/>
            <person name="Lu J."/>
            <person name="Luo M."/>
            <person name="Machado C.A."/>
            <person name="Makalowski W."/>
            <person name="Marzo M."/>
            <person name="Matsuda M."/>
            <person name="Matzkin L."/>
            <person name="McAllister B."/>
            <person name="McBride C.S."/>
            <person name="McKernan B."/>
            <person name="McKernan K."/>
            <person name="Mendez-Lago M."/>
            <person name="Minx P."/>
            <person name="Mollenhauer M.U."/>
            <person name="Montooth K."/>
            <person name="Mount S.M."/>
            <person name="Mu X."/>
            <person name="Myers E."/>
            <person name="Negre B."/>
            <person name="Newfeld S."/>
            <person name="Nielsen R."/>
            <person name="Noor M.A."/>
            <person name="O'Grady P."/>
            <person name="Pachter L."/>
            <person name="Papaceit M."/>
            <person name="Parisi M.J."/>
            <person name="Parisi M."/>
            <person name="Parts L."/>
            <person name="Pedersen J.S."/>
            <person name="Pesole G."/>
            <person name="Phillippy A.M."/>
            <person name="Ponting C.P."/>
            <person name="Pop M."/>
            <person name="Porcelli D."/>
            <person name="Powell J.R."/>
            <person name="Prohaska S."/>
            <person name="Pruitt K."/>
            <person name="Puig M."/>
            <person name="Quesneville H."/>
            <person name="Ram K.R."/>
            <person name="Rand D."/>
            <person name="Rasmussen M.D."/>
            <person name="Reed L.K."/>
            <person name="Reenan R."/>
            <person name="Reily A."/>
            <person name="Remington K.A."/>
            <person name="Rieger T.T."/>
            <person name="Ritchie M.G."/>
            <person name="Robin C."/>
            <person name="Rogers Y.H."/>
            <person name="Rohde C."/>
            <person name="Rozas J."/>
            <person name="Rubenfield M.J."/>
            <person name="Ruiz A."/>
            <person name="Russo S."/>
            <person name="Salzberg S.L."/>
            <person name="Sanchez-Gracia A."/>
            <person name="Saranga D.J."/>
            <person name="Sato H."/>
            <person name="Schaeffer S.W."/>
            <person name="Schatz M.C."/>
            <person name="Schlenke T."/>
            <person name="Schwartz R."/>
            <person name="Segarra C."/>
            <person name="Singh R.S."/>
            <person name="Sirot L."/>
            <person name="Sirota M."/>
            <person name="Sisneros N.B."/>
            <person name="Smith C.D."/>
            <person name="Smith T.F."/>
            <person name="Spieth J."/>
            <person name="Stage D.E."/>
            <person name="Stark A."/>
            <person name="Stephan W."/>
            <person name="Strausberg R.L."/>
            <person name="Strempel S."/>
            <person name="Sturgill D."/>
            <person name="Sutton G."/>
            <person name="Sutton G.G."/>
            <person name="Tao W."/>
            <person name="Teichmann S."/>
            <person name="Tobari Y.N."/>
            <person name="Tomimura Y."/>
            <person name="Tsolas J.M."/>
            <person name="Valente V.L."/>
            <person name="Venter E."/>
            <person name="Venter J.C."/>
            <person name="Vicario S."/>
            <person name="Vieira F.G."/>
            <person name="Vilella A.J."/>
            <person name="Villasante A."/>
            <person name="Walenz B."/>
            <person name="Wang J."/>
            <person name="Wasserman M."/>
            <person name="Watts T."/>
            <person name="Wilson D."/>
            <person name="Wilson R.K."/>
            <person name="Wing R.A."/>
            <person name="Wolfner M.F."/>
            <person name="Wong A."/>
            <person name="Wong G.K."/>
            <person name="Wu C.I."/>
            <person name="Wu G."/>
            <person name="Yamamoto D."/>
            <person name="Yang H.P."/>
            <person name="Yang S.P."/>
            <person name="Yorke J.A."/>
            <person name="Yoshida K."/>
            <person name="Zdobnov E."/>
            <person name="Zhang P."/>
            <person name="Zhang Y."/>
            <person name="Zimin A.V."/>
            <person name="Baldwin J."/>
            <person name="Abdouelleil A."/>
            <person name="Abdulkadir J."/>
            <person name="Abebe A."/>
            <person name="Abera B."/>
            <person name="Abreu J."/>
            <person name="Acer S.C."/>
            <person name="Aftuck L."/>
            <person name="Alexander A."/>
            <person name="An P."/>
            <person name="Anderson E."/>
            <person name="Anderson S."/>
            <person name="Arachi H."/>
            <person name="Azer M."/>
            <person name="Bachantsang P."/>
            <person name="Barry A."/>
            <person name="Bayul T."/>
            <person name="Berlin A."/>
            <person name="Bessette D."/>
            <person name="Bloom T."/>
            <person name="Blye J."/>
            <person name="Boguslavskiy L."/>
            <person name="Bonnet C."/>
            <person name="Boukhgalter B."/>
            <person name="Bourzgui I."/>
            <person name="Brown A."/>
            <person name="Cahill P."/>
            <person name="Channer S."/>
            <person name="Cheshatsang Y."/>
            <person name="Chuda L."/>
            <person name="Citroen M."/>
            <person name="Collymore A."/>
            <person name="Cooke P."/>
            <person name="Costello M."/>
            <person name="D'Aco K."/>
            <person name="Daza R."/>
            <person name="De Haan G."/>
            <person name="DeGray S."/>
            <person name="DeMaso C."/>
            <person name="Dhargay N."/>
            <person name="Dooley K."/>
            <person name="Dooley E."/>
            <person name="Doricent M."/>
            <person name="Dorje P."/>
            <person name="Dorjee K."/>
            <person name="Dupes A."/>
            <person name="Elong R."/>
            <person name="Falk J."/>
            <person name="Farina A."/>
            <person name="Faro S."/>
            <person name="Ferguson D."/>
            <person name="Fisher S."/>
            <person name="Foley C.D."/>
            <person name="Franke A."/>
            <person name="Friedrich D."/>
            <person name="Gadbois L."/>
            <person name="Gearin G."/>
            <person name="Gearin C.R."/>
            <person name="Giannoukos G."/>
            <person name="Goode T."/>
            <person name="Graham J."/>
            <person name="Grandbois E."/>
            <person name="Grewal S."/>
            <person name="Gyaltsen K."/>
            <person name="Hafez N."/>
            <person name="Hagos B."/>
            <person name="Hall J."/>
            <person name="Henson C."/>
            <person name="Hollinger A."/>
            <person name="Honan T."/>
            <person name="Huard M.D."/>
            <person name="Hughes L."/>
            <person name="Hurhula B."/>
            <person name="Husby M.E."/>
            <person name="Kamat A."/>
            <person name="Kanga B."/>
            <person name="Kashin S."/>
            <person name="Khazanovich D."/>
            <person name="Kisner P."/>
            <person name="Lance K."/>
            <person name="Lara M."/>
            <person name="Lee W."/>
            <person name="Lennon N."/>
            <person name="Letendre F."/>
            <person name="LeVine R."/>
            <person name="Lipovsky A."/>
            <person name="Liu X."/>
            <person name="Liu J."/>
            <person name="Liu S."/>
            <person name="Lokyitsang T."/>
            <person name="Lokyitsang Y."/>
            <person name="Lubonja R."/>
            <person name="Lui A."/>
            <person name="MacDonald P."/>
            <person name="Magnisalis V."/>
            <person name="Maru K."/>
            <person name="Matthews C."/>
            <person name="McCusker W."/>
            <person name="McDonough S."/>
            <person name="Mehta T."/>
            <person name="Meldrim J."/>
            <person name="Meneus L."/>
            <person name="Mihai O."/>
            <person name="Mihalev A."/>
            <person name="Mihova T."/>
            <person name="Mittelman R."/>
            <person name="Mlenga V."/>
            <person name="Montmayeur A."/>
            <person name="Mulrain L."/>
            <person name="Navidi A."/>
            <person name="Naylor J."/>
            <person name="Negash T."/>
            <person name="Nguyen T."/>
            <person name="Nguyen N."/>
            <person name="Nicol R."/>
            <person name="Norbu C."/>
            <person name="Norbu N."/>
            <person name="Novod N."/>
            <person name="O'Neill B."/>
            <person name="Osman S."/>
            <person name="Markiewicz E."/>
            <person name="Oyono O.L."/>
            <person name="Patti C."/>
            <person name="Phunkhang P."/>
            <person name="Pierre F."/>
            <person name="Priest M."/>
            <person name="Raghuraman S."/>
            <person name="Rege F."/>
            <person name="Reyes R."/>
            <person name="Rise C."/>
            <person name="Rogov P."/>
            <person name="Ross K."/>
            <person name="Ryan E."/>
            <person name="Settipalli S."/>
            <person name="Shea T."/>
            <person name="Sherpa N."/>
            <person name="Shi L."/>
            <person name="Shih D."/>
            <person name="Sparrow T."/>
            <person name="Spaulding J."/>
            <person name="Stalker J."/>
            <person name="Stange-Thomann N."/>
            <person name="Stavropoulos S."/>
            <person name="Stone C."/>
            <person name="Strader C."/>
            <person name="Tesfaye S."/>
            <person name="Thomson T."/>
            <person name="Thoulutsang Y."/>
            <person name="Thoulutsang D."/>
            <person name="Topham K."/>
            <person name="Topping I."/>
            <person name="Tsamla T."/>
            <person name="Vassiliev H."/>
            <person name="Vo A."/>
            <person name="Wangchuk T."/>
            <person name="Wangdi T."/>
            <person name="Weiand M."/>
            <person name="Wilkinson J."/>
            <person name="Wilson A."/>
            <person name="Yadav S."/>
            <person name="Young G."/>
            <person name="Yu Q."/>
            <person name="Zembek L."/>
            <person name="Zhong D."/>
            <person name="Zimmer A."/>
            <person name="Zwirko Z."/>
            <person name="Jaffe D.B."/>
            <person name="Alvarez P."/>
            <person name="Brockman W."/>
            <person name="Butler J."/>
            <person name="Chin C."/>
            <person name="Gnerre S."/>
            <person name="Grabherr M."/>
            <person name="Kleber M."/>
            <person name="Mauceli E."/>
            <person name="MacCallum I."/>
        </authorList>
    </citation>
    <scope>NUCLEOTIDE SEQUENCE [LARGE SCALE GENOMIC DNA]</scope>
    <source>
        <strain evidence="2">Tucson 14030-0811.24</strain>
    </source>
</reference>
<evidence type="ECO:0000313" key="2">
    <source>
        <dbReference type="Proteomes" id="UP000007798"/>
    </source>
</evidence>
<dbReference type="EMBL" id="CH964272">
    <property type="protein sequence ID" value="KRG00059.1"/>
    <property type="molecule type" value="Genomic_DNA"/>
</dbReference>
<proteinExistence type="predicted"/>
<evidence type="ECO:0000313" key="1">
    <source>
        <dbReference type="EMBL" id="KRG00059.1"/>
    </source>
</evidence>
<dbReference type="Proteomes" id="UP000007798">
    <property type="component" value="Unassembled WGS sequence"/>
</dbReference>